<dbReference type="RefSeq" id="WP_248866438.1">
    <property type="nucleotide sequence ID" value="NZ_CP086322.1"/>
</dbReference>
<accession>A0ABY4MCL7</accession>
<reference evidence="1" key="1">
    <citation type="submission" date="2021-10" db="EMBL/GenBank/DDBJ databases">
        <title>Streptomyces nigrumlapis sp.nov.,an antimicrobial producing actinobacterium isolated from Black Gobi rocks.</title>
        <authorList>
            <person name="Wen Y."/>
            <person name="Zhang W."/>
            <person name="Liu X.G."/>
        </authorList>
    </citation>
    <scope>NUCLEOTIDE SEQUENCE</scope>
    <source>
        <strain evidence="1">ST13-2-2</strain>
    </source>
</reference>
<evidence type="ECO:0000313" key="2">
    <source>
        <dbReference type="Proteomes" id="UP000830115"/>
    </source>
</evidence>
<evidence type="ECO:0000313" key="1">
    <source>
        <dbReference type="EMBL" id="UQA95525.1"/>
    </source>
</evidence>
<organism evidence="1 2">
    <name type="scientific">Streptomyces halobius</name>
    <dbReference type="NCBI Taxonomy" id="2879846"/>
    <lineage>
        <taxon>Bacteria</taxon>
        <taxon>Bacillati</taxon>
        <taxon>Actinomycetota</taxon>
        <taxon>Actinomycetes</taxon>
        <taxon>Kitasatosporales</taxon>
        <taxon>Streptomycetaceae</taxon>
        <taxon>Streptomyces</taxon>
    </lineage>
</organism>
<dbReference type="Proteomes" id="UP000830115">
    <property type="component" value="Chromosome"/>
</dbReference>
<dbReference type="PROSITE" id="PS51257">
    <property type="entry name" value="PROKAR_LIPOPROTEIN"/>
    <property type="match status" value="1"/>
</dbReference>
<sequence>MRRILPVLFLTAAVLLTGCDFSGEARPSGPPTTTATSSQAGTELADRYRETGGDADVYGIDHTKNRKGVLMLSVWTHKKAGYKNFDDFATNLASFLTRQGIRLDQGYVLNVYGPDGTRLHNYDTTPEHDP</sequence>
<gene>
    <name evidence="1" type="ORF">K9S39_30000</name>
</gene>
<proteinExistence type="predicted"/>
<protein>
    <recommendedName>
        <fullName evidence="3">Lipoprotein</fullName>
    </recommendedName>
</protein>
<name>A0ABY4MCL7_9ACTN</name>
<keyword evidence="2" id="KW-1185">Reference proteome</keyword>
<dbReference type="EMBL" id="CP086322">
    <property type="protein sequence ID" value="UQA95525.1"/>
    <property type="molecule type" value="Genomic_DNA"/>
</dbReference>
<evidence type="ECO:0008006" key="3">
    <source>
        <dbReference type="Google" id="ProtNLM"/>
    </source>
</evidence>